<dbReference type="Proteomes" id="UP000631114">
    <property type="component" value="Unassembled WGS sequence"/>
</dbReference>
<sequence length="106" mass="11918">MPPMSGIPSNTLIPLNYNLVPTRRTTGEGGAMTESMDKRGRQQHAPQRQVVVRRFHFDSNLTCHDNRLVTAIFVFNQDGSKQRLALLLVFAALVYFYQTGALTPLI</sequence>
<name>A0A835H625_9MAGN</name>
<protein>
    <submittedName>
        <fullName evidence="3">Uncharacterized protein</fullName>
    </submittedName>
</protein>
<evidence type="ECO:0000313" key="4">
    <source>
        <dbReference type="Proteomes" id="UP000631114"/>
    </source>
</evidence>
<comment type="caution">
    <text evidence="3">The sequence shown here is derived from an EMBL/GenBank/DDBJ whole genome shotgun (WGS) entry which is preliminary data.</text>
</comment>
<keyword evidence="2" id="KW-1133">Transmembrane helix</keyword>
<dbReference type="OrthoDB" id="21589at2759"/>
<evidence type="ECO:0000313" key="3">
    <source>
        <dbReference type="EMBL" id="KAF9593564.1"/>
    </source>
</evidence>
<gene>
    <name evidence="3" type="ORF">IFM89_024182</name>
</gene>
<dbReference type="AlphaFoldDB" id="A0A835H625"/>
<feature type="region of interest" description="Disordered" evidence="1">
    <location>
        <begin position="22"/>
        <end position="45"/>
    </location>
</feature>
<feature type="transmembrane region" description="Helical" evidence="2">
    <location>
        <begin position="84"/>
        <end position="105"/>
    </location>
</feature>
<dbReference type="PANTHER" id="PTHR36787">
    <property type="entry name" value="TRANSMEMBRANE PROTEIN"/>
    <property type="match status" value="1"/>
</dbReference>
<keyword evidence="2" id="KW-0812">Transmembrane</keyword>
<proteinExistence type="predicted"/>
<keyword evidence="4" id="KW-1185">Reference proteome</keyword>
<reference evidence="3 4" key="1">
    <citation type="submission" date="2020-10" db="EMBL/GenBank/DDBJ databases">
        <title>The Coptis chinensis genome and diversification of protoberbering-type alkaloids.</title>
        <authorList>
            <person name="Wang B."/>
            <person name="Shu S."/>
            <person name="Song C."/>
            <person name="Liu Y."/>
        </authorList>
    </citation>
    <scope>NUCLEOTIDE SEQUENCE [LARGE SCALE GENOMIC DNA]</scope>
    <source>
        <strain evidence="3">HL-2020</strain>
        <tissue evidence="3">Leaf</tissue>
    </source>
</reference>
<dbReference type="EMBL" id="JADFTS010000008">
    <property type="protein sequence ID" value="KAF9593564.1"/>
    <property type="molecule type" value="Genomic_DNA"/>
</dbReference>
<accession>A0A835H625</accession>
<keyword evidence="2" id="KW-0472">Membrane</keyword>
<evidence type="ECO:0000256" key="1">
    <source>
        <dbReference type="SAM" id="MobiDB-lite"/>
    </source>
</evidence>
<evidence type="ECO:0000256" key="2">
    <source>
        <dbReference type="SAM" id="Phobius"/>
    </source>
</evidence>
<organism evidence="3 4">
    <name type="scientific">Coptis chinensis</name>
    <dbReference type="NCBI Taxonomy" id="261450"/>
    <lineage>
        <taxon>Eukaryota</taxon>
        <taxon>Viridiplantae</taxon>
        <taxon>Streptophyta</taxon>
        <taxon>Embryophyta</taxon>
        <taxon>Tracheophyta</taxon>
        <taxon>Spermatophyta</taxon>
        <taxon>Magnoliopsida</taxon>
        <taxon>Ranunculales</taxon>
        <taxon>Ranunculaceae</taxon>
        <taxon>Coptidoideae</taxon>
        <taxon>Coptis</taxon>
    </lineage>
</organism>